<sequence length="232" mass="25173">MANSDPDVQFNLPYKEDGPVNAGSPGAAYTHPERVSEASDSDSTHRHMSLSKQPSCSRSSRDLWKAVDTLQCCIRDLATEVNAVKGAHAEAFAIAQTSTKAMPIGDQSSSLQQPASSLDCPALINVNMFPRGPDAPSFHAVGDSNQRWAAPATHQFTPLHQRAPQLLCMPINERIKMPPFTSNETLASLDCHAKYHCRPHRLGRRAKAKPSAAKHRRAGGRVCLYAALRIAG</sequence>
<protein>
    <submittedName>
        <fullName evidence="2">Uncharacterized protein</fullName>
    </submittedName>
</protein>
<name>A0A9D4JMI6_DREPO</name>
<dbReference type="Proteomes" id="UP000828390">
    <property type="component" value="Unassembled WGS sequence"/>
</dbReference>
<evidence type="ECO:0000256" key="1">
    <source>
        <dbReference type="SAM" id="MobiDB-lite"/>
    </source>
</evidence>
<organism evidence="2 3">
    <name type="scientific">Dreissena polymorpha</name>
    <name type="common">Zebra mussel</name>
    <name type="synonym">Mytilus polymorpha</name>
    <dbReference type="NCBI Taxonomy" id="45954"/>
    <lineage>
        <taxon>Eukaryota</taxon>
        <taxon>Metazoa</taxon>
        <taxon>Spiralia</taxon>
        <taxon>Lophotrochozoa</taxon>
        <taxon>Mollusca</taxon>
        <taxon>Bivalvia</taxon>
        <taxon>Autobranchia</taxon>
        <taxon>Heteroconchia</taxon>
        <taxon>Euheterodonta</taxon>
        <taxon>Imparidentia</taxon>
        <taxon>Neoheterodontei</taxon>
        <taxon>Myida</taxon>
        <taxon>Dreissenoidea</taxon>
        <taxon>Dreissenidae</taxon>
        <taxon>Dreissena</taxon>
    </lineage>
</organism>
<gene>
    <name evidence="2" type="ORF">DPMN_119119</name>
</gene>
<evidence type="ECO:0000313" key="2">
    <source>
        <dbReference type="EMBL" id="KAH3817580.1"/>
    </source>
</evidence>
<proteinExistence type="predicted"/>
<comment type="caution">
    <text evidence="2">The sequence shown here is derived from an EMBL/GenBank/DDBJ whole genome shotgun (WGS) entry which is preliminary data.</text>
</comment>
<dbReference type="EMBL" id="JAIWYP010000005">
    <property type="protein sequence ID" value="KAH3817580.1"/>
    <property type="molecule type" value="Genomic_DNA"/>
</dbReference>
<evidence type="ECO:0000313" key="3">
    <source>
        <dbReference type="Proteomes" id="UP000828390"/>
    </source>
</evidence>
<reference evidence="2" key="1">
    <citation type="journal article" date="2019" name="bioRxiv">
        <title>The Genome of the Zebra Mussel, Dreissena polymorpha: A Resource for Invasive Species Research.</title>
        <authorList>
            <person name="McCartney M.A."/>
            <person name="Auch B."/>
            <person name="Kono T."/>
            <person name="Mallez S."/>
            <person name="Zhang Y."/>
            <person name="Obille A."/>
            <person name="Becker A."/>
            <person name="Abrahante J.E."/>
            <person name="Garbe J."/>
            <person name="Badalamenti J.P."/>
            <person name="Herman A."/>
            <person name="Mangelson H."/>
            <person name="Liachko I."/>
            <person name="Sullivan S."/>
            <person name="Sone E.D."/>
            <person name="Koren S."/>
            <person name="Silverstein K.A.T."/>
            <person name="Beckman K.B."/>
            <person name="Gohl D.M."/>
        </authorList>
    </citation>
    <scope>NUCLEOTIDE SEQUENCE</scope>
    <source>
        <strain evidence="2">Duluth1</strain>
        <tissue evidence="2">Whole animal</tissue>
    </source>
</reference>
<feature type="region of interest" description="Disordered" evidence="1">
    <location>
        <begin position="1"/>
        <end position="56"/>
    </location>
</feature>
<keyword evidence="3" id="KW-1185">Reference proteome</keyword>
<feature type="compositionally biased region" description="Basic and acidic residues" evidence="1">
    <location>
        <begin position="31"/>
        <end position="45"/>
    </location>
</feature>
<reference evidence="2" key="2">
    <citation type="submission" date="2020-11" db="EMBL/GenBank/DDBJ databases">
        <authorList>
            <person name="McCartney M.A."/>
            <person name="Auch B."/>
            <person name="Kono T."/>
            <person name="Mallez S."/>
            <person name="Becker A."/>
            <person name="Gohl D.M."/>
            <person name="Silverstein K.A.T."/>
            <person name="Koren S."/>
            <person name="Bechman K.B."/>
            <person name="Herman A."/>
            <person name="Abrahante J.E."/>
            <person name="Garbe J."/>
        </authorList>
    </citation>
    <scope>NUCLEOTIDE SEQUENCE</scope>
    <source>
        <strain evidence="2">Duluth1</strain>
        <tissue evidence="2">Whole animal</tissue>
    </source>
</reference>
<accession>A0A9D4JMI6</accession>
<dbReference type="AlphaFoldDB" id="A0A9D4JMI6"/>